<evidence type="ECO:0000313" key="2">
    <source>
        <dbReference type="EMBL" id="MBD1362953.1"/>
    </source>
</evidence>
<protein>
    <submittedName>
        <fullName evidence="2">Uncharacterized protein</fullName>
    </submittedName>
</protein>
<dbReference type="RefSeq" id="WP_191187627.1">
    <property type="nucleotide sequence ID" value="NZ_JACWMY010000002.1"/>
</dbReference>
<proteinExistence type="predicted"/>
<sequence>MIKNVIDRFSRWFNNLHGGRQVCYYFAFCLLFLLLLWLSIRYIRFDVQMYTGRMPQHIGKPSGPQFSDSLTFKKH</sequence>
<accession>A0ABR7WKU9</accession>
<keyword evidence="1" id="KW-1133">Transmembrane helix</keyword>
<name>A0ABR7WKU9_9SPHI</name>
<organism evidence="2 3">
    <name type="scientific">Mucilaginibacter pankratovii</name>
    <dbReference type="NCBI Taxonomy" id="2772110"/>
    <lineage>
        <taxon>Bacteria</taxon>
        <taxon>Pseudomonadati</taxon>
        <taxon>Bacteroidota</taxon>
        <taxon>Sphingobacteriia</taxon>
        <taxon>Sphingobacteriales</taxon>
        <taxon>Sphingobacteriaceae</taxon>
        <taxon>Mucilaginibacter</taxon>
    </lineage>
</organism>
<comment type="caution">
    <text evidence="2">The sequence shown here is derived from an EMBL/GenBank/DDBJ whole genome shotgun (WGS) entry which is preliminary data.</text>
</comment>
<evidence type="ECO:0000256" key="1">
    <source>
        <dbReference type="SAM" id="Phobius"/>
    </source>
</evidence>
<dbReference type="EMBL" id="JACWMY010000002">
    <property type="protein sequence ID" value="MBD1362953.1"/>
    <property type="molecule type" value="Genomic_DNA"/>
</dbReference>
<keyword evidence="3" id="KW-1185">Reference proteome</keyword>
<gene>
    <name evidence="2" type="ORF">IDJ77_03945</name>
</gene>
<reference evidence="2 3" key="1">
    <citation type="submission" date="2020-09" db="EMBL/GenBank/DDBJ databases">
        <title>Novel species of Mucilaginibacter isolated from a glacier on the Tibetan Plateau.</title>
        <authorList>
            <person name="Liu Q."/>
            <person name="Xin Y.-H."/>
        </authorList>
    </citation>
    <scope>NUCLEOTIDE SEQUENCE [LARGE SCALE GENOMIC DNA]</scope>
    <source>
        <strain evidence="2 3">ZT4R22</strain>
    </source>
</reference>
<dbReference type="Proteomes" id="UP000606600">
    <property type="component" value="Unassembled WGS sequence"/>
</dbReference>
<evidence type="ECO:0000313" key="3">
    <source>
        <dbReference type="Proteomes" id="UP000606600"/>
    </source>
</evidence>
<keyword evidence="1" id="KW-0472">Membrane</keyword>
<keyword evidence="1" id="KW-0812">Transmembrane</keyword>
<feature type="transmembrane region" description="Helical" evidence="1">
    <location>
        <begin position="24"/>
        <end position="43"/>
    </location>
</feature>